<sequence length="101" mass="10559">MVTGAIVLLSGDARLFRLQNRARTGRVLFYVSYLAGCSVGAVVVRGREAWVGLLVTAVAKAGVSGSLLWNRGVEGLPGVEMVENGVGRGAGSLINMIVWGE</sequence>
<keyword evidence="1" id="KW-0472">Membrane</keyword>
<keyword evidence="1" id="KW-1133">Transmembrane helix</keyword>
<accession>A0A4U0VFQ7</accession>
<dbReference type="Proteomes" id="UP000310066">
    <property type="component" value="Unassembled WGS sequence"/>
</dbReference>
<comment type="caution">
    <text evidence="2">The sequence shown here is derived from an EMBL/GenBank/DDBJ whole genome shotgun (WGS) entry which is preliminary data.</text>
</comment>
<dbReference type="OrthoDB" id="10432002at2759"/>
<feature type="transmembrane region" description="Helical" evidence="1">
    <location>
        <begin position="27"/>
        <end position="44"/>
    </location>
</feature>
<evidence type="ECO:0000256" key="1">
    <source>
        <dbReference type="SAM" id="Phobius"/>
    </source>
</evidence>
<reference evidence="2 3" key="1">
    <citation type="submission" date="2017-03" db="EMBL/GenBank/DDBJ databases">
        <title>Genomes of endolithic fungi from Antarctica.</title>
        <authorList>
            <person name="Coleine C."/>
            <person name="Masonjones S."/>
            <person name="Stajich J.E."/>
        </authorList>
    </citation>
    <scope>NUCLEOTIDE SEQUENCE [LARGE SCALE GENOMIC DNA]</scope>
    <source>
        <strain evidence="2 3">CCFEE 5311</strain>
    </source>
</reference>
<organism evidence="2 3">
    <name type="scientific">Friedmanniomyces endolithicus</name>
    <dbReference type="NCBI Taxonomy" id="329885"/>
    <lineage>
        <taxon>Eukaryota</taxon>
        <taxon>Fungi</taxon>
        <taxon>Dikarya</taxon>
        <taxon>Ascomycota</taxon>
        <taxon>Pezizomycotina</taxon>
        <taxon>Dothideomycetes</taxon>
        <taxon>Dothideomycetidae</taxon>
        <taxon>Mycosphaerellales</taxon>
        <taxon>Teratosphaeriaceae</taxon>
        <taxon>Friedmanniomyces</taxon>
    </lineage>
</organism>
<gene>
    <name evidence="2" type="ORF">B0A54_01904</name>
</gene>
<keyword evidence="1" id="KW-0812">Transmembrane</keyword>
<dbReference type="AlphaFoldDB" id="A0A4U0VFQ7"/>
<name>A0A4U0VFQ7_9PEZI</name>
<proteinExistence type="predicted"/>
<evidence type="ECO:0000313" key="2">
    <source>
        <dbReference type="EMBL" id="TKA47532.1"/>
    </source>
</evidence>
<protein>
    <submittedName>
        <fullName evidence="2">Uncharacterized protein</fullName>
    </submittedName>
</protein>
<evidence type="ECO:0000313" key="3">
    <source>
        <dbReference type="Proteomes" id="UP000310066"/>
    </source>
</evidence>
<dbReference type="EMBL" id="NAJP01000005">
    <property type="protein sequence ID" value="TKA47532.1"/>
    <property type="molecule type" value="Genomic_DNA"/>
</dbReference>